<dbReference type="GO" id="GO:0016740">
    <property type="term" value="F:transferase activity"/>
    <property type="evidence" value="ECO:0007669"/>
    <property type="project" value="UniProtKB-KW"/>
</dbReference>
<proteinExistence type="predicted"/>
<comment type="caution">
    <text evidence="1">The sequence shown here is derived from an EMBL/GenBank/DDBJ whole genome shotgun (WGS) entry which is preliminary data.</text>
</comment>
<dbReference type="Proteomes" id="UP000839746">
    <property type="component" value="Unassembled WGS sequence"/>
</dbReference>
<reference evidence="1" key="1">
    <citation type="submission" date="2019-07" db="EMBL/GenBank/DDBJ databases">
        <authorList>
            <person name="Ashton P.M."/>
            <person name="Dallman T."/>
            <person name="Nair S."/>
            <person name="De Pinna E."/>
            <person name="Peters T."/>
            <person name="Grant K."/>
        </authorList>
    </citation>
    <scope>NUCLEOTIDE SEQUENCE [LARGE SCALE GENOMIC DNA]</scope>
    <source>
        <strain evidence="1">107213</strain>
    </source>
</reference>
<dbReference type="AlphaFoldDB" id="A0A5Y2S946"/>
<dbReference type="Gene3D" id="3.10.450.620">
    <property type="entry name" value="JHP933, nucleotidyltransferase-like core domain"/>
    <property type="match status" value="1"/>
</dbReference>
<sequence>MEHSIEDWIAAAPVDRLTFRQAVHIVLQAVASSDYLQPRMIMKGGMLMGLRYQSSRFTEDIDFSTSLRYAEIDEARFREELMESLQIASDELPYQVLCAVQSISIQPKKDVENATFPSFKLKIGYARRNNEREMTRLRQGQSPNTVKIDYSFNEHSYEIDHISLTNEEELQAYSFTDLVAEKIRSVIQQVERNRSRRQDIYDLNLLMDIVTPDEKECHTILTTLLDKSAERLPAGTVNPDTLSDPEIRERSSREYARLRDEIAGELPDFDHAYDRLEKFYRSLPWAKVSGWQDAQG</sequence>
<dbReference type="Pfam" id="PF08843">
    <property type="entry name" value="AbiEii"/>
    <property type="match status" value="1"/>
</dbReference>
<dbReference type="EMBL" id="AAILSQ010000038">
    <property type="protein sequence ID" value="ECF6053990.1"/>
    <property type="molecule type" value="Genomic_DNA"/>
</dbReference>
<protein>
    <submittedName>
        <fullName evidence="1">Nucleotidyl transferase AbiEii/AbiGii toxin family protein</fullName>
    </submittedName>
</protein>
<accession>A0A5Y2S946</accession>
<organism evidence="1">
    <name type="scientific">Salmonella enterica subsp. salamae</name>
    <dbReference type="NCBI Taxonomy" id="59202"/>
    <lineage>
        <taxon>Bacteria</taxon>
        <taxon>Pseudomonadati</taxon>
        <taxon>Pseudomonadota</taxon>
        <taxon>Gammaproteobacteria</taxon>
        <taxon>Enterobacterales</taxon>
        <taxon>Enterobacteriaceae</taxon>
        <taxon>Salmonella</taxon>
    </lineage>
</organism>
<name>A0A5Y2S946_SALER</name>
<evidence type="ECO:0000313" key="1">
    <source>
        <dbReference type="EMBL" id="ECF6053990.1"/>
    </source>
</evidence>
<keyword evidence="1" id="KW-0808">Transferase</keyword>
<gene>
    <name evidence="1" type="ORF">FNN84_22800</name>
</gene>
<dbReference type="InterPro" id="IPR014942">
    <property type="entry name" value="AbiEii"/>
</dbReference>